<evidence type="ECO:0000313" key="11">
    <source>
        <dbReference type="EnsemblMetazoa" id="CPIJ015265-PA"/>
    </source>
</evidence>
<dbReference type="STRING" id="7176.B0X7D1"/>
<dbReference type="EMBL" id="DS232448">
    <property type="protein sequence ID" value="EDS41881.1"/>
    <property type="molecule type" value="Genomic_DNA"/>
</dbReference>
<dbReference type="GO" id="GO:0000978">
    <property type="term" value="F:RNA polymerase II cis-regulatory region sequence-specific DNA binding"/>
    <property type="evidence" value="ECO:0007669"/>
    <property type="project" value="TreeGrafter"/>
</dbReference>
<dbReference type="InterPro" id="IPR013087">
    <property type="entry name" value="Znf_C2H2_type"/>
</dbReference>
<protein>
    <submittedName>
        <fullName evidence="10 11">Zinc finger protein 345</fullName>
    </submittedName>
</protein>
<evidence type="ECO:0000313" key="12">
    <source>
        <dbReference type="Proteomes" id="UP000002320"/>
    </source>
</evidence>
<dbReference type="PANTHER" id="PTHR24388">
    <property type="entry name" value="ZINC FINGER PROTEIN"/>
    <property type="match status" value="1"/>
</dbReference>
<dbReference type="InterPro" id="IPR050527">
    <property type="entry name" value="Snail/Krueppel_Znf"/>
</dbReference>
<dbReference type="Pfam" id="PF13894">
    <property type="entry name" value="zf-C2H2_4"/>
    <property type="match status" value="1"/>
</dbReference>
<evidence type="ECO:0000256" key="2">
    <source>
        <dbReference type="ARBA" id="ARBA00022737"/>
    </source>
</evidence>
<evidence type="ECO:0000256" key="4">
    <source>
        <dbReference type="ARBA" id="ARBA00022833"/>
    </source>
</evidence>
<dbReference type="SMART" id="SM00355">
    <property type="entry name" value="ZnF_C2H2"/>
    <property type="match status" value="6"/>
</dbReference>
<reference evidence="10" key="1">
    <citation type="submission" date="2007-03" db="EMBL/GenBank/DDBJ databases">
        <title>Annotation of Culex pipiens quinquefasciatus.</title>
        <authorList>
            <consortium name="The Broad Institute Genome Sequencing Platform"/>
            <person name="Atkinson P.W."/>
            <person name="Hemingway J."/>
            <person name="Christensen B.M."/>
            <person name="Higgs S."/>
            <person name="Kodira C."/>
            <person name="Hannick L."/>
            <person name="Megy K."/>
            <person name="O'Leary S."/>
            <person name="Pearson M."/>
            <person name="Haas B.J."/>
            <person name="Mauceli E."/>
            <person name="Wortman J.R."/>
            <person name="Lee N.H."/>
            <person name="Guigo R."/>
            <person name="Stanke M."/>
            <person name="Alvarado L."/>
            <person name="Amedeo P."/>
            <person name="Antoine C.H."/>
            <person name="Arensburger P."/>
            <person name="Bidwell S.L."/>
            <person name="Crawford M."/>
            <person name="Camaro F."/>
            <person name="Devon K."/>
            <person name="Engels R."/>
            <person name="Hammond M."/>
            <person name="Howarth C."/>
            <person name="Koehrsen M."/>
            <person name="Lawson D."/>
            <person name="Montgomery P."/>
            <person name="Nene V."/>
            <person name="Nusbaum C."/>
            <person name="Puiu D."/>
            <person name="Romero-Severson J."/>
            <person name="Severson D.W."/>
            <person name="Shumway M."/>
            <person name="Sisk P."/>
            <person name="Stolte C."/>
            <person name="Zeng Q."/>
            <person name="Eisenstadt E."/>
            <person name="Fraser-Liggett C."/>
            <person name="Strausberg R."/>
            <person name="Galagan J."/>
            <person name="Birren B."/>
            <person name="Collins F.H."/>
        </authorList>
    </citation>
    <scope>NUCLEOTIDE SEQUENCE [LARGE SCALE GENOMIC DNA]</scope>
    <source>
        <strain evidence="10">JHB</strain>
    </source>
</reference>
<dbReference type="EnsemblMetazoa" id="CPIJ015265-RA">
    <property type="protein sequence ID" value="CPIJ015265-PA"/>
    <property type="gene ID" value="CPIJ015265"/>
</dbReference>
<dbReference type="PROSITE" id="PS50157">
    <property type="entry name" value="ZINC_FINGER_C2H2_2"/>
    <property type="match status" value="5"/>
</dbReference>
<accession>B0X7D1</accession>
<keyword evidence="4" id="KW-0862">Zinc</keyword>
<dbReference type="VEuPathDB" id="VectorBase:CPIJ015265"/>
<proteinExistence type="inferred from homology"/>
<keyword evidence="2" id="KW-0677">Repeat</keyword>
<dbReference type="InterPro" id="IPR036236">
    <property type="entry name" value="Znf_C2H2_sf"/>
</dbReference>
<dbReference type="PROSITE" id="PS00028">
    <property type="entry name" value="ZINC_FINGER_C2H2_1"/>
    <property type="match status" value="5"/>
</dbReference>
<feature type="domain" description="C2H2-type" evidence="9">
    <location>
        <begin position="312"/>
        <end position="339"/>
    </location>
</feature>
<dbReference type="SUPFAM" id="SSF57667">
    <property type="entry name" value="beta-beta-alpha zinc fingers"/>
    <property type="match status" value="3"/>
</dbReference>
<sequence length="556" mass="62484">MVSKKRNHASASSSAAKKVKISLEESAHGQVARTETGSASLLEFVAIKEEPIELPQPAVDPSPKRHPKKSVGTANRLSVCELCLRKCPPSVVIQFSVGRGTNLVDGLEKVRQTLGIQLDPRPFSVCRICWQLVEIVATFRDGCLKARDCGACRGDGGQDEWFSERTVEAMEHALGVVQNNLDYFCKEEEVRDDSDESSFNDDELDVKDEEDATADDDDDLDEAAESQTDQEEYSKDTEKLEISIESHPEESAITVAKSEKELPTGLTPLPVFECTKCGRRFDSKIGHGVHVRRSENAPDGSCKNSVPLESPHCCTVCRLYFKAKGLLKSHMDKHLGTKSITCRKGCGKMFFTAAVQRVHEYGCGTEPGQHLCPQCGLNFATTSHMTRHMTQVHGGEAKFPCQVCGKQFKTREAITRHLSYSHSTENTLACKLCDKWYKNPDSLRVHMRLHTNEMPYGCNICGKRFRYGHAVRPHQLREHGVGRTEQEVEAEAACEEDKDGSLHEEVICTSRDCPIFYMRTKIRMELDTQEKLRWEIRGAVVVKRGVFTCWYYYYSV</sequence>
<dbReference type="OrthoDB" id="7771121at2759"/>
<feature type="region of interest" description="Disordered" evidence="8">
    <location>
        <begin position="192"/>
        <end position="238"/>
    </location>
</feature>
<dbReference type="SUPFAM" id="SSF57716">
    <property type="entry name" value="Glucocorticoid receptor-like (DNA-binding domain)"/>
    <property type="match status" value="1"/>
</dbReference>
<dbReference type="Proteomes" id="UP000002320">
    <property type="component" value="Unassembled WGS sequence"/>
</dbReference>
<evidence type="ECO:0000259" key="9">
    <source>
        <dbReference type="PROSITE" id="PS50157"/>
    </source>
</evidence>
<evidence type="ECO:0000313" key="10">
    <source>
        <dbReference type="EMBL" id="EDS41881.1"/>
    </source>
</evidence>
<dbReference type="eggNOG" id="KOG1721">
    <property type="taxonomic scope" value="Eukaryota"/>
</dbReference>
<evidence type="ECO:0000256" key="5">
    <source>
        <dbReference type="ARBA" id="ARBA00023242"/>
    </source>
</evidence>
<dbReference type="AlphaFoldDB" id="B0X7D1"/>
<dbReference type="InParanoid" id="B0X7D1"/>
<dbReference type="HOGENOM" id="CLU_490264_0_0_1"/>
<feature type="domain" description="C2H2-type" evidence="9">
    <location>
        <begin position="456"/>
        <end position="484"/>
    </location>
</feature>
<dbReference type="GO" id="GO:0008270">
    <property type="term" value="F:zinc ion binding"/>
    <property type="evidence" value="ECO:0007669"/>
    <property type="project" value="UniProtKB-KW"/>
</dbReference>
<feature type="compositionally biased region" description="Acidic residues" evidence="8">
    <location>
        <begin position="192"/>
        <end position="231"/>
    </location>
</feature>
<keyword evidence="3 7" id="KW-0863">Zinc-finger</keyword>
<keyword evidence="1" id="KW-0479">Metal-binding</keyword>
<feature type="domain" description="C2H2-type" evidence="9">
    <location>
        <begin position="370"/>
        <end position="398"/>
    </location>
</feature>
<evidence type="ECO:0000256" key="1">
    <source>
        <dbReference type="ARBA" id="ARBA00022723"/>
    </source>
</evidence>
<evidence type="ECO:0000256" key="3">
    <source>
        <dbReference type="ARBA" id="ARBA00022771"/>
    </source>
</evidence>
<keyword evidence="5" id="KW-0539">Nucleus</keyword>
<evidence type="ECO:0000256" key="7">
    <source>
        <dbReference type="PROSITE-ProRule" id="PRU00042"/>
    </source>
</evidence>
<gene>
    <name evidence="11" type="primary">6048673</name>
    <name evidence="10" type="ORF">CpipJ_CPIJ015265</name>
</gene>
<dbReference type="Gene3D" id="3.30.160.60">
    <property type="entry name" value="Classic Zinc Finger"/>
    <property type="match status" value="4"/>
</dbReference>
<dbReference type="PANTHER" id="PTHR24388:SF104">
    <property type="entry name" value="AT-RICH BINDING PROTEIN-RELATED"/>
    <property type="match status" value="1"/>
</dbReference>
<feature type="domain" description="C2H2-type" evidence="9">
    <location>
        <begin position="399"/>
        <end position="427"/>
    </location>
</feature>
<keyword evidence="12" id="KW-1185">Reference proteome</keyword>
<organism>
    <name type="scientific">Culex quinquefasciatus</name>
    <name type="common">Southern house mosquito</name>
    <name type="synonym">Culex pungens</name>
    <dbReference type="NCBI Taxonomy" id="7176"/>
    <lineage>
        <taxon>Eukaryota</taxon>
        <taxon>Metazoa</taxon>
        <taxon>Ecdysozoa</taxon>
        <taxon>Arthropoda</taxon>
        <taxon>Hexapoda</taxon>
        <taxon>Insecta</taxon>
        <taxon>Pterygota</taxon>
        <taxon>Neoptera</taxon>
        <taxon>Endopterygota</taxon>
        <taxon>Diptera</taxon>
        <taxon>Nematocera</taxon>
        <taxon>Culicoidea</taxon>
        <taxon>Culicidae</taxon>
        <taxon>Culicinae</taxon>
        <taxon>Culicini</taxon>
        <taxon>Culex</taxon>
        <taxon>Culex</taxon>
    </lineage>
</organism>
<dbReference type="Pfam" id="PF00096">
    <property type="entry name" value="zf-C2H2"/>
    <property type="match status" value="2"/>
</dbReference>
<reference evidence="11" key="2">
    <citation type="submission" date="2020-05" db="UniProtKB">
        <authorList>
            <consortium name="EnsemblMetazoa"/>
        </authorList>
    </citation>
    <scope>IDENTIFICATION</scope>
    <source>
        <strain evidence="11">JHB</strain>
    </source>
</reference>
<feature type="domain" description="C2H2-type" evidence="9">
    <location>
        <begin position="428"/>
        <end position="455"/>
    </location>
</feature>
<name>B0X7D1_CULQU</name>
<dbReference type="VEuPathDB" id="VectorBase:CQUJHB004623"/>
<comment type="similarity">
    <text evidence="6">Belongs to the snail C2H2-type zinc-finger protein family.</text>
</comment>
<dbReference type="FunCoup" id="B0X7D1">
    <property type="interactions" value="63"/>
</dbReference>
<dbReference type="GO" id="GO:0000981">
    <property type="term" value="F:DNA-binding transcription factor activity, RNA polymerase II-specific"/>
    <property type="evidence" value="ECO:0007669"/>
    <property type="project" value="TreeGrafter"/>
</dbReference>
<evidence type="ECO:0000256" key="6">
    <source>
        <dbReference type="ARBA" id="ARBA00037948"/>
    </source>
</evidence>
<evidence type="ECO:0000256" key="8">
    <source>
        <dbReference type="SAM" id="MobiDB-lite"/>
    </source>
</evidence>
<dbReference type="KEGG" id="cqu:CpipJ_CPIJ015265"/>